<accession>A0A8X6NID4</accession>
<dbReference type="AlphaFoldDB" id="A0A8X6NID4"/>
<evidence type="ECO:0000313" key="2">
    <source>
        <dbReference type="Proteomes" id="UP000887013"/>
    </source>
</evidence>
<evidence type="ECO:0000313" key="1">
    <source>
        <dbReference type="EMBL" id="GFT14526.1"/>
    </source>
</evidence>
<name>A0A8X6NID4_NEPPI</name>
<gene>
    <name evidence="1" type="ORF">NPIL_320801</name>
</gene>
<reference evidence="1" key="1">
    <citation type="submission" date="2020-08" db="EMBL/GenBank/DDBJ databases">
        <title>Multicomponent nature underlies the extraordinary mechanical properties of spider dragline silk.</title>
        <authorList>
            <person name="Kono N."/>
            <person name="Nakamura H."/>
            <person name="Mori M."/>
            <person name="Yoshida Y."/>
            <person name="Ohtoshi R."/>
            <person name="Malay A.D."/>
            <person name="Moran D.A.P."/>
            <person name="Tomita M."/>
            <person name="Numata K."/>
            <person name="Arakawa K."/>
        </authorList>
    </citation>
    <scope>NUCLEOTIDE SEQUENCE</scope>
</reference>
<organism evidence="1 2">
    <name type="scientific">Nephila pilipes</name>
    <name type="common">Giant wood spider</name>
    <name type="synonym">Nephila maculata</name>
    <dbReference type="NCBI Taxonomy" id="299642"/>
    <lineage>
        <taxon>Eukaryota</taxon>
        <taxon>Metazoa</taxon>
        <taxon>Ecdysozoa</taxon>
        <taxon>Arthropoda</taxon>
        <taxon>Chelicerata</taxon>
        <taxon>Arachnida</taxon>
        <taxon>Araneae</taxon>
        <taxon>Araneomorphae</taxon>
        <taxon>Entelegynae</taxon>
        <taxon>Araneoidea</taxon>
        <taxon>Nephilidae</taxon>
        <taxon>Nephila</taxon>
    </lineage>
</organism>
<keyword evidence="2" id="KW-1185">Reference proteome</keyword>
<proteinExistence type="predicted"/>
<protein>
    <submittedName>
        <fullName evidence="1">Uncharacterized protein</fullName>
    </submittedName>
</protein>
<sequence>MSAPDRFLAAVGITKIKSSVSAWARGLHIHRHCYITVSHSIHRLVIAMRLWSILWFSARRESEIAFLGAVDPFDIVNFEHQQLNT</sequence>
<dbReference type="Proteomes" id="UP000887013">
    <property type="component" value="Unassembled WGS sequence"/>
</dbReference>
<dbReference type="EMBL" id="BMAW01009554">
    <property type="protein sequence ID" value="GFT14526.1"/>
    <property type="molecule type" value="Genomic_DNA"/>
</dbReference>
<comment type="caution">
    <text evidence="1">The sequence shown here is derived from an EMBL/GenBank/DDBJ whole genome shotgun (WGS) entry which is preliminary data.</text>
</comment>